<dbReference type="AlphaFoldDB" id="A0A2P2MX15"/>
<accession>A0A2P2MX15</accession>
<dbReference type="EMBL" id="GGEC01054282">
    <property type="protein sequence ID" value="MBX34766.1"/>
    <property type="molecule type" value="Transcribed_RNA"/>
</dbReference>
<name>A0A2P2MX15_RHIMU</name>
<protein>
    <submittedName>
        <fullName evidence="1">Uncharacterized protein</fullName>
    </submittedName>
</protein>
<reference evidence="1" key="1">
    <citation type="submission" date="2018-02" db="EMBL/GenBank/DDBJ databases">
        <title>Rhizophora mucronata_Transcriptome.</title>
        <authorList>
            <person name="Meera S.P."/>
            <person name="Sreeshan A."/>
            <person name="Augustine A."/>
        </authorList>
    </citation>
    <scope>NUCLEOTIDE SEQUENCE</scope>
    <source>
        <tissue evidence="1">Leaf</tissue>
    </source>
</reference>
<evidence type="ECO:0000313" key="1">
    <source>
        <dbReference type="EMBL" id="MBX34766.1"/>
    </source>
</evidence>
<proteinExistence type="predicted"/>
<sequence length="32" mass="3792">MRNNNNKALLSNLIMLEYSFYIIPSYNELSLI</sequence>
<organism evidence="1">
    <name type="scientific">Rhizophora mucronata</name>
    <name type="common">Asiatic mangrove</name>
    <dbReference type="NCBI Taxonomy" id="61149"/>
    <lineage>
        <taxon>Eukaryota</taxon>
        <taxon>Viridiplantae</taxon>
        <taxon>Streptophyta</taxon>
        <taxon>Embryophyta</taxon>
        <taxon>Tracheophyta</taxon>
        <taxon>Spermatophyta</taxon>
        <taxon>Magnoliopsida</taxon>
        <taxon>eudicotyledons</taxon>
        <taxon>Gunneridae</taxon>
        <taxon>Pentapetalae</taxon>
        <taxon>rosids</taxon>
        <taxon>fabids</taxon>
        <taxon>Malpighiales</taxon>
        <taxon>Rhizophoraceae</taxon>
        <taxon>Rhizophora</taxon>
    </lineage>
</organism>